<dbReference type="AlphaFoldDB" id="A0A3Q9IFX4"/>
<feature type="binding site" evidence="10">
    <location>
        <position position="157"/>
    </location>
    <ligand>
        <name>NAD(+)</name>
        <dbReference type="ChEBI" id="CHEBI:57540"/>
    </ligand>
</feature>
<dbReference type="SMART" id="SM00984">
    <property type="entry name" value="UDPG_MGDP_dh_C"/>
    <property type="match status" value="1"/>
</dbReference>
<evidence type="ECO:0000256" key="2">
    <source>
        <dbReference type="ARBA" id="ARBA00006601"/>
    </source>
</evidence>
<feature type="binding site" evidence="10">
    <location>
        <position position="351"/>
    </location>
    <ligand>
        <name>NAD(+)</name>
        <dbReference type="ChEBI" id="CHEBI:57540"/>
    </ligand>
</feature>
<feature type="binding site" evidence="9">
    <location>
        <position position="281"/>
    </location>
    <ligand>
        <name>substrate</name>
    </ligand>
</feature>
<dbReference type="InterPro" id="IPR036291">
    <property type="entry name" value="NAD(P)-bd_dom_sf"/>
</dbReference>
<feature type="binding site" evidence="9">
    <location>
        <begin position="154"/>
        <end position="157"/>
    </location>
    <ligand>
        <name>substrate</name>
    </ligand>
</feature>
<feature type="binding site" evidence="10">
    <location>
        <position position="84"/>
    </location>
    <ligand>
        <name>NAD(+)</name>
        <dbReference type="ChEBI" id="CHEBI:57540"/>
    </ligand>
</feature>
<dbReference type="Pfam" id="PF03721">
    <property type="entry name" value="UDPG_MGDP_dh_N"/>
    <property type="match status" value="1"/>
</dbReference>
<dbReference type="Pfam" id="PF03720">
    <property type="entry name" value="UDPG_MGDP_dh_C"/>
    <property type="match status" value="1"/>
</dbReference>
<dbReference type="InterPro" id="IPR017476">
    <property type="entry name" value="UDP-Glc/GDP-Man"/>
</dbReference>
<dbReference type="GO" id="GO:0006065">
    <property type="term" value="P:UDP-glucuronate biosynthetic process"/>
    <property type="evidence" value="ECO:0007669"/>
    <property type="project" value="UniProtKB-UniPathway"/>
</dbReference>
<dbReference type="PANTHER" id="PTHR43750">
    <property type="entry name" value="UDP-GLUCOSE 6-DEHYDROGENASE TUAD"/>
    <property type="match status" value="1"/>
</dbReference>
<dbReference type="InterPro" id="IPR014027">
    <property type="entry name" value="UDP-Glc/GDP-Man_DH_C"/>
</dbReference>
<dbReference type="Pfam" id="PF00984">
    <property type="entry name" value="UDPG_MGDP_dh"/>
    <property type="match status" value="1"/>
</dbReference>
<dbReference type="GO" id="GO:0003979">
    <property type="term" value="F:UDP-glucose 6-dehydrogenase activity"/>
    <property type="evidence" value="ECO:0007669"/>
    <property type="project" value="UniProtKB-EC"/>
</dbReference>
<feature type="domain" description="UDP-glucose/GDP-mannose dehydrogenase C-terminal" evidence="11">
    <location>
        <begin position="337"/>
        <end position="440"/>
    </location>
</feature>
<dbReference type="EMBL" id="CP034346">
    <property type="protein sequence ID" value="AZS18298.1"/>
    <property type="molecule type" value="Genomic_DNA"/>
</dbReference>
<feature type="binding site" evidence="10">
    <location>
        <position position="121"/>
    </location>
    <ligand>
        <name>NAD(+)</name>
        <dbReference type="ChEBI" id="CHEBI:57540"/>
    </ligand>
</feature>
<protein>
    <recommendedName>
        <fullName evidence="3 7">UDP-glucose 6-dehydrogenase</fullName>
        <ecNumber evidence="3 7">1.1.1.22</ecNumber>
    </recommendedName>
</protein>
<evidence type="ECO:0000256" key="8">
    <source>
        <dbReference type="PIRSR" id="PIRSR500134-1"/>
    </source>
</evidence>
<gene>
    <name evidence="12" type="ORF">EI981_14765</name>
</gene>
<dbReference type="SUPFAM" id="SSF51735">
    <property type="entry name" value="NAD(P)-binding Rossmann-fold domains"/>
    <property type="match status" value="1"/>
</dbReference>
<dbReference type="Proteomes" id="UP000270678">
    <property type="component" value="Chromosome"/>
</dbReference>
<dbReference type="KEGG" id="plut:EI981_14765"/>
<dbReference type="EC" id="1.1.1.22" evidence="3 7"/>
<feature type="binding site" evidence="9">
    <location>
        <position position="344"/>
    </location>
    <ligand>
        <name>substrate</name>
    </ligand>
</feature>
<dbReference type="Gene3D" id="3.40.50.720">
    <property type="entry name" value="NAD(P)-binding Rossmann-like Domain"/>
    <property type="match status" value="2"/>
</dbReference>
<keyword evidence="13" id="KW-1185">Reference proteome</keyword>
<dbReference type="Gene3D" id="1.20.5.100">
    <property type="entry name" value="Cytochrome c1, transmembrane anchor, C-terminal"/>
    <property type="match status" value="1"/>
</dbReference>
<evidence type="ECO:0000259" key="11">
    <source>
        <dbReference type="SMART" id="SM00984"/>
    </source>
</evidence>
<reference evidence="13" key="1">
    <citation type="submission" date="2018-12" db="EMBL/GenBank/DDBJ databases">
        <title>Complete genome sequence of Paenibacillus sp. MBLB1234.</title>
        <authorList>
            <person name="Nam Y.-D."/>
            <person name="Kang J."/>
            <person name="Chung W.-H."/>
            <person name="Park Y.S."/>
        </authorList>
    </citation>
    <scope>NUCLEOTIDE SEQUENCE [LARGE SCALE GENOMIC DNA]</scope>
    <source>
        <strain evidence="13">MBLB1234</strain>
    </source>
</reference>
<dbReference type="InterPro" id="IPR014026">
    <property type="entry name" value="UDP-Glc/GDP-Man_DH_dimer"/>
</dbReference>
<feature type="active site" description="Nucleophile" evidence="8">
    <location>
        <position position="284"/>
    </location>
</feature>
<organism evidence="12 13">
    <name type="scientific">Paenibacillus lutimineralis</name>
    <dbReference type="NCBI Taxonomy" id="2707005"/>
    <lineage>
        <taxon>Bacteria</taxon>
        <taxon>Bacillati</taxon>
        <taxon>Bacillota</taxon>
        <taxon>Bacilli</taxon>
        <taxon>Bacillales</taxon>
        <taxon>Paenibacillaceae</taxon>
        <taxon>Paenibacillus</taxon>
    </lineage>
</organism>
<evidence type="ECO:0000256" key="7">
    <source>
        <dbReference type="PIRNR" id="PIRNR000124"/>
    </source>
</evidence>
<name>A0A3Q9IFX4_9BACL</name>
<proteinExistence type="inferred from homology"/>
<feature type="binding site" evidence="10">
    <location>
        <position position="30"/>
    </location>
    <ligand>
        <name>NAD(+)</name>
        <dbReference type="ChEBI" id="CHEBI:57540"/>
    </ligand>
</feature>
<dbReference type="PANTHER" id="PTHR43750:SF3">
    <property type="entry name" value="UDP-GLUCOSE 6-DEHYDROGENASE TUAD"/>
    <property type="match status" value="1"/>
</dbReference>
<dbReference type="NCBIfam" id="TIGR03026">
    <property type="entry name" value="NDP-sugDHase"/>
    <property type="match status" value="1"/>
</dbReference>
<dbReference type="InterPro" id="IPR001732">
    <property type="entry name" value="UDP-Glc/GDP-Man_DH_N"/>
</dbReference>
<dbReference type="InterPro" id="IPR028357">
    <property type="entry name" value="UDPglc_DH_bac"/>
</dbReference>
<evidence type="ECO:0000256" key="10">
    <source>
        <dbReference type="PIRSR" id="PIRSR500134-3"/>
    </source>
</evidence>
<dbReference type="InterPro" id="IPR008927">
    <property type="entry name" value="6-PGluconate_DH-like_C_sf"/>
</dbReference>
<feature type="binding site" evidence="10">
    <location>
        <position position="287"/>
    </location>
    <ligand>
        <name>NAD(+)</name>
        <dbReference type="ChEBI" id="CHEBI:57540"/>
    </ligand>
</feature>
<evidence type="ECO:0000256" key="9">
    <source>
        <dbReference type="PIRSR" id="PIRSR500134-2"/>
    </source>
</evidence>
<evidence type="ECO:0000256" key="1">
    <source>
        <dbReference type="ARBA" id="ARBA00004701"/>
    </source>
</evidence>
<dbReference type="OrthoDB" id="9803238at2"/>
<keyword evidence="5 7" id="KW-0520">NAD</keyword>
<dbReference type="PIRSF" id="PIRSF500134">
    <property type="entry name" value="UDPglc_DH_bac"/>
    <property type="match status" value="1"/>
</dbReference>
<dbReference type="SUPFAM" id="SSF52413">
    <property type="entry name" value="UDP-glucose/GDP-mannose dehydrogenase C-terminal domain"/>
    <property type="match status" value="1"/>
</dbReference>
<evidence type="ECO:0000256" key="3">
    <source>
        <dbReference type="ARBA" id="ARBA00012954"/>
    </source>
</evidence>
<comment type="catalytic activity">
    <reaction evidence="6 7">
        <text>UDP-alpha-D-glucose + 2 NAD(+) + H2O = UDP-alpha-D-glucuronate + 2 NADH + 3 H(+)</text>
        <dbReference type="Rhea" id="RHEA:23596"/>
        <dbReference type="ChEBI" id="CHEBI:15377"/>
        <dbReference type="ChEBI" id="CHEBI:15378"/>
        <dbReference type="ChEBI" id="CHEBI:57540"/>
        <dbReference type="ChEBI" id="CHEBI:57945"/>
        <dbReference type="ChEBI" id="CHEBI:58052"/>
        <dbReference type="ChEBI" id="CHEBI:58885"/>
        <dbReference type="EC" id="1.1.1.22"/>
    </reaction>
</comment>
<dbReference type="GO" id="GO:0000271">
    <property type="term" value="P:polysaccharide biosynthetic process"/>
    <property type="evidence" value="ECO:0007669"/>
    <property type="project" value="InterPro"/>
</dbReference>
<dbReference type="InterPro" id="IPR036220">
    <property type="entry name" value="UDP-Glc/GDP-Man_DH_C_sf"/>
</dbReference>
<dbReference type="PIRSF" id="PIRSF000124">
    <property type="entry name" value="UDPglc_GDPman_dh"/>
    <property type="match status" value="1"/>
</dbReference>
<feature type="binding site" evidence="9">
    <location>
        <begin position="273"/>
        <end position="277"/>
    </location>
    <ligand>
        <name>substrate</name>
    </ligand>
</feature>
<feature type="binding site" evidence="9">
    <location>
        <position position="228"/>
    </location>
    <ligand>
        <name>substrate</name>
    </ligand>
</feature>
<dbReference type="SUPFAM" id="SSF48179">
    <property type="entry name" value="6-phosphogluconate dehydrogenase C-terminal domain-like"/>
    <property type="match status" value="1"/>
</dbReference>
<evidence type="ECO:0000256" key="5">
    <source>
        <dbReference type="ARBA" id="ARBA00023027"/>
    </source>
</evidence>
<evidence type="ECO:0000313" key="13">
    <source>
        <dbReference type="Proteomes" id="UP000270678"/>
    </source>
</evidence>
<keyword evidence="4 7" id="KW-0560">Oxidoreductase</keyword>
<evidence type="ECO:0000313" key="12">
    <source>
        <dbReference type="EMBL" id="AZS18298.1"/>
    </source>
</evidence>
<sequence length="456" mass="50777">MRVVCVGSGYVGSVTAAAFAFLGHDTTVIDIDPNKIRMIQSGNSPIYEPELDRLISMTIEKTLHAETGYDSVNQADIIFICVGTPSKADGTVDLTYVTQVAEQIAPRLNPDSFTVIVNKSTVPVGTAERVTAIVKQISGLQAGIHFSVVSNPEFLREGSALEDVFFPDRIVIGTESEQAKIVMRELYDRLLKRHDYEQWSETFSCLNQPDKPPAIYFETDSKSAEMIKYASNAFLSVKISYINEVARLCDALGAQVQHVAKGMGLDDRIGNKFLQVSSGWGGSCFPKDTIELLSTSQKYGRELTVVKAAIDSNLTMHEYCVDKIKSRLKSLNGKTIGILGLTFKPNTDDVRKSQAQVIIAKLLELGANIKVHDPKGMEMFRKFNMEFPIIYCEKPEETAQYADAIVLLTHWDQYLQLDWSELYSRMSNPYILDTRNVLPRSELNHMGFQVEGLGTS</sequence>
<comment type="similarity">
    <text evidence="2 7">Belongs to the UDP-glucose/GDP-mannose dehydrogenase family.</text>
</comment>
<dbReference type="GO" id="GO:0051287">
    <property type="term" value="F:NAD binding"/>
    <property type="evidence" value="ECO:0007669"/>
    <property type="project" value="InterPro"/>
</dbReference>
<feature type="binding site" evidence="10">
    <location>
        <position position="35"/>
    </location>
    <ligand>
        <name>NAD(+)</name>
        <dbReference type="ChEBI" id="CHEBI:57540"/>
    </ligand>
</feature>
<evidence type="ECO:0000256" key="6">
    <source>
        <dbReference type="ARBA" id="ARBA00047473"/>
    </source>
</evidence>
<accession>A0A3Q9IFX4</accession>
<evidence type="ECO:0000256" key="4">
    <source>
        <dbReference type="ARBA" id="ARBA00023002"/>
    </source>
</evidence>
<comment type="pathway">
    <text evidence="1">Nucleotide-sugar biosynthesis; UDP-alpha-D-glucuronate biosynthesis; UDP-alpha-D-glucuronate from UDP-alpha-D-glucose: step 1/1.</text>
</comment>
<dbReference type="UniPathway" id="UPA00038">
    <property type="reaction ID" value="UER00491"/>
</dbReference>